<keyword evidence="1" id="KW-0695">RNA-directed DNA polymerase</keyword>
<comment type="caution">
    <text evidence="1">The sequence shown here is derived from an EMBL/GenBank/DDBJ whole genome shotgun (WGS) entry which is preliminary data.</text>
</comment>
<protein>
    <submittedName>
        <fullName evidence="1">Reverse transcriptase domain-containing protein</fullName>
    </submittedName>
</protein>
<name>A0A699R434_TANCI</name>
<dbReference type="EMBL" id="BKCJ011062226">
    <property type="protein sequence ID" value="GFC77701.1"/>
    <property type="molecule type" value="Genomic_DNA"/>
</dbReference>
<evidence type="ECO:0000313" key="1">
    <source>
        <dbReference type="EMBL" id="GFC77701.1"/>
    </source>
</evidence>
<keyword evidence="1" id="KW-0808">Transferase</keyword>
<dbReference type="AlphaFoldDB" id="A0A699R434"/>
<sequence>MEYVQEVLGFFDNSKTGNPTPISDPIIALSSPSLTPFEEGDFILEEIKACLTSKSIPPGINDTKLDLEGDICLLEELLNKDP</sequence>
<organism evidence="1">
    <name type="scientific">Tanacetum cinerariifolium</name>
    <name type="common">Dalmatian daisy</name>
    <name type="synonym">Chrysanthemum cinerariifolium</name>
    <dbReference type="NCBI Taxonomy" id="118510"/>
    <lineage>
        <taxon>Eukaryota</taxon>
        <taxon>Viridiplantae</taxon>
        <taxon>Streptophyta</taxon>
        <taxon>Embryophyta</taxon>
        <taxon>Tracheophyta</taxon>
        <taxon>Spermatophyta</taxon>
        <taxon>Magnoliopsida</taxon>
        <taxon>eudicotyledons</taxon>
        <taxon>Gunneridae</taxon>
        <taxon>Pentapetalae</taxon>
        <taxon>asterids</taxon>
        <taxon>campanulids</taxon>
        <taxon>Asterales</taxon>
        <taxon>Asteraceae</taxon>
        <taxon>Asteroideae</taxon>
        <taxon>Anthemideae</taxon>
        <taxon>Anthemidinae</taxon>
        <taxon>Tanacetum</taxon>
    </lineage>
</organism>
<reference evidence="1" key="1">
    <citation type="journal article" date="2019" name="Sci. Rep.">
        <title>Draft genome of Tanacetum cinerariifolium, the natural source of mosquito coil.</title>
        <authorList>
            <person name="Yamashiro T."/>
            <person name="Shiraishi A."/>
            <person name="Satake H."/>
            <person name="Nakayama K."/>
        </authorList>
    </citation>
    <scope>NUCLEOTIDE SEQUENCE</scope>
</reference>
<accession>A0A699R434</accession>
<proteinExistence type="predicted"/>
<dbReference type="GO" id="GO:0003964">
    <property type="term" value="F:RNA-directed DNA polymerase activity"/>
    <property type="evidence" value="ECO:0007669"/>
    <property type="project" value="UniProtKB-KW"/>
</dbReference>
<keyword evidence="1" id="KW-0548">Nucleotidyltransferase</keyword>
<gene>
    <name evidence="1" type="ORF">Tci_849671</name>
</gene>